<dbReference type="RefSeq" id="WP_089697053.1">
    <property type="nucleotide sequence ID" value="NZ_FNWQ01000011.1"/>
</dbReference>
<name>A0A1H6IRQ5_CHRCI</name>
<accession>A0A1H6IRQ5</accession>
<evidence type="ECO:0000313" key="1">
    <source>
        <dbReference type="EMBL" id="SEH49071.1"/>
    </source>
</evidence>
<dbReference type="OrthoDB" id="1246284at2"/>
<reference evidence="1 2" key="1">
    <citation type="submission" date="2016-10" db="EMBL/GenBank/DDBJ databases">
        <authorList>
            <person name="de Groot N.N."/>
        </authorList>
    </citation>
    <scope>NUCLEOTIDE SEQUENCE [LARGE SCALE GENOMIC DNA]</scope>
    <source>
        <strain evidence="1 2">DSM 23031</strain>
    </source>
</reference>
<protein>
    <submittedName>
        <fullName evidence="1">Uncharacterized protein</fullName>
    </submittedName>
</protein>
<proteinExistence type="predicted"/>
<organism evidence="1 2">
    <name type="scientific">Chryseobacterium culicis</name>
    <dbReference type="NCBI Taxonomy" id="680127"/>
    <lineage>
        <taxon>Bacteria</taxon>
        <taxon>Pseudomonadati</taxon>
        <taxon>Bacteroidota</taxon>
        <taxon>Flavobacteriia</taxon>
        <taxon>Flavobacteriales</taxon>
        <taxon>Weeksellaceae</taxon>
        <taxon>Chryseobacterium group</taxon>
        <taxon>Chryseobacterium</taxon>
    </lineage>
</organism>
<dbReference type="STRING" id="680127.SAMN05421593_0094"/>
<sequence length="422" mass="45346">MKKIILSIAIVAYAKFYSQVGINTSNPQGMFNIDGKKDNNPIGTPTIGQQANDFVITEDGSAGIGTTLPDASAILELNVNQLLTGKQKGFLGPRLALNSYNDSSTIPNPALGLLVFNLGTISTFTYVGYVYWNGTQWLTLDGRTLKQGTVEALKCADANLEPSTYTAGMMVQGLLKIPYTGGNGGIFSTQTIGPVNGLTATLQQGNFTQGTGTLTFNVSGTSTVNSPTLTSFPISLGGHNCTVNIGGGKKLSSGEYEFYTYEVPTYHVGLLSNFLNSSGKSAPILGGKIRVDLNFTSNSNAGSGSVTYNPRLVNIFGNNIKIWYSALSSVDRYRRANILVAPGGYVETDNGIYLNWGDNMNSNSTPLNSLTGSDDSQEIETIDLSVDGIWYRVTIFVYVDNLNDTLDFNNIRRIHITAQRMS</sequence>
<gene>
    <name evidence="1" type="ORF">SAMN05421593_0094</name>
</gene>
<dbReference type="Proteomes" id="UP000198561">
    <property type="component" value="Unassembled WGS sequence"/>
</dbReference>
<dbReference type="EMBL" id="FNWQ01000011">
    <property type="protein sequence ID" value="SEH49071.1"/>
    <property type="molecule type" value="Genomic_DNA"/>
</dbReference>
<dbReference type="AlphaFoldDB" id="A0A1H6IRQ5"/>
<evidence type="ECO:0000313" key="2">
    <source>
        <dbReference type="Proteomes" id="UP000198561"/>
    </source>
</evidence>